<dbReference type="PANTHER" id="PTHR43808">
    <property type="entry name" value="ACETYLORNITHINE DEACETYLASE"/>
    <property type="match status" value="1"/>
</dbReference>
<evidence type="ECO:0000256" key="1">
    <source>
        <dbReference type="ARBA" id="ARBA00001947"/>
    </source>
</evidence>
<keyword evidence="4" id="KW-0378">Hydrolase</keyword>
<accession>A0A6J7KDN0</accession>
<organism evidence="7">
    <name type="scientific">freshwater metagenome</name>
    <dbReference type="NCBI Taxonomy" id="449393"/>
    <lineage>
        <taxon>unclassified sequences</taxon>
        <taxon>metagenomes</taxon>
        <taxon>ecological metagenomes</taxon>
    </lineage>
</organism>
<dbReference type="Pfam" id="PF07687">
    <property type="entry name" value="M20_dimer"/>
    <property type="match status" value="1"/>
</dbReference>
<dbReference type="GO" id="GO:0016787">
    <property type="term" value="F:hydrolase activity"/>
    <property type="evidence" value="ECO:0007669"/>
    <property type="project" value="UniProtKB-KW"/>
</dbReference>
<dbReference type="SUPFAM" id="SSF55031">
    <property type="entry name" value="Bacterial exopeptidase dimerisation domain"/>
    <property type="match status" value="1"/>
</dbReference>
<comment type="cofactor">
    <cofactor evidence="1">
        <name>Zn(2+)</name>
        <dbReference type="ChEBI" id="CHEBI:29105"/>
    </cofactor>
</comment>
<gene>
    <name evidence="7" type="ORF">UFOPK3772_01714</name>
</gene>
<comment type="similarity">
    <text evidence="2">Belongs to the peptidase M20A family.</text>
</comment>
<proteinExistence type="inferred from homology"/>
<dbReference type="SUPFAM" id="SSF53187">
    <property type="entry name" value="Zn-dependent exopeptidases"/>
    <property type="match status" value="1"/>
</dbReference>
<sequence>MDVVSLASHLIEVPSPNLPGDERAMADAVQSVSNSLGLGRGRVVGALAERPNVLIDLDFGPGGRTLALSGHLDTKPVGDAEWATDPFTPVVQDGYLYGLGSCDMKGAIAAMLLAATNVAQNPPLAGRLQLVFTADEEFGSQYGSRYLAENRLVDADAIVIGEPAGVFGDWDAVHVVSRGIANVYIDVKGRQGHSSLSEVNGYVSATQQMARMLTSFASDFKPEYPVNEWGMGPTVNAGVTVSGGIGFGVVPGLATFASDIRLVPGMEREDFERDLQIFLDRASALATPIESSFRFEDAPRDWLPPTAVDPMSPIVLACMRAVAGVLGGEIPTGVFPGTTDACWLQGILGIPTLPAFGPGMLERAHAADERVSIQSLYDSVPIYERVIREFCGGDA</sequence>
<dbReference type="InterPro" id="IPR036264">
    <property type="entry name" value="Bact_exopeptidase_dim_dom"/>
</dbReference>
<dbReference type="InterPro" id="IPR011650">
    <property type="entry name" value="Peptidase_M20_dimer"/>
</dbReference>
<keyword evidence="3" id="KW-0479">Metal-binding</keyword>
<evidence type="ECO:0000313" key="7">
    <source>
        <dbReference type="EMBL" id="CAB4953655.1"/>
    </source>
</evidence>
<evidence type="ECO:0000259" key="6">
    <source>
        <dbReference type="Pfam" id="PF07687"/>
    </source>
</evidence>
<feature type="domain" description="Peptidase M20 dimerisation" evidence="6">
    <location>
        <begin position="177"/>
        <end position="280"/>
    </location>
</feature>
<keyword evidence="5" id="KW-0862">Zinc</keyword>
<evidence type="ECO:0000256" key="3">
    <source>
        <dbReference type="ARBA" id="ARBA00022723"/>
    </source>
</evidence>
<dbReference type="GO" id="GO:0046872">
    <property type="term" value="F:metal ion binding"/>
    <property type="evidence" value="ECO:0007669"/>
    <property type="project" value="UniProtKB-KW"/>
</dbReference>
<dbReference type="Pfam" id="PF01546">
    <property type="entry name" value="Peptidase_M20"/>
    <property type="match status" value="1"/>
</dbReference>
<dbReference type="InterPro" id="IPR002933">
    <property type="entry name" value="Peptidase_M20"/>
</dbReference>
<protein>
    <submittedName>
        <fullName evidence="7">Unannotated protein</fullName>
    </submittedName>
</protein>
<reference evidence="7" key="1">
    <citation type="submission" date="2020-05" db="EMBL/GenBank/DDBJ databases">
        <authorList>
            <person name="Chiriac C."/>
            <person name="Salcher M."/>
            <person name="Ghai R."/>
            <person name="Kavagutti S V."/>
        </authorList>
    </citation>
    <scope>NUCLEOTIDE SEQUENCE</scope>
</reference>
<dbReference type="EMBL" id="CAFBNE010000052">
    <property type="protein sequence ID" value="CAB4953655.1"/>
    <property type="molecule type" value="Genomic_DNA"/>
</dbReference>
<dbReference type="InterPro" id="IPR050072">
    <property type="entry name" value="Peptidase_M20A"/>
</dbReference>
<dbReference type="PANTHER" id="PTHR43808:SF8">
    <property type="entry name" value="PEPTIDASE M20 DIMERISATION DOMAIN-CONTAINING PROTEIN"/>
    <property type="match status" value="1"/>
</dbReference>
<evidence type="ECO:0000256" key="5">
    <source>
        <dbReference type="ARBA" id="ARBA00022833"/>
    </source>
</evidence>
<dbReference type="InterPro" id="IPR001261">
    <property type="entry name" value="ArgE/DapE_CS"/>
</dbReference>
<evidence type="ECO:0000256" key="2">
    <source>
        <dbReference type="ARBA" id="ARBA00006247"/>
    </source>
</evidence>
<dbReference type="PROSITE" id="PS00759">
    <property type="entry name" value="ARGE_DAPE_CPG2_2"/>
    <property type="match status" value="1"/>
</dbReference>
<dbReference type="Gene3D" id="3.40.630.10">
    <property type="entry name" value="Zn peptidases"/>
    <property type="match status" value="2"/>
</dbReference>
<name>A0A6J7KDN0_9ZZZZ</name>
<dbReference type="Gene3D" id="3.30.70.360">
    <property type="match status" value="1"/>
</dbReference>
<evidence type="ECO:0000256" key="4">
    <source>
        <dbReference type="ARBA" id="ARBA00022801"/>
    </source>
</evidence>
<dbReference type="AlphaFoldDB" id="A0A6J7KDN0"/>